<sequence length="256" mass="29937">MKTTLTTLLVFLCLTFTSFAQENVNFFVKENNFDWSKYEIEYTEKLNALIQKEEIEISEYFHPIYLNNDSFPDFVYEGPYEEAGLEGMNTYFYISSKRKIEILESANGQILHIRELGYNQGKEIIVLDEGYCGATDYQLHFIYLLYKGKDTIFVKGNSIIYSGLEGEIPDKLTLDQKFIVLNDRYNLRDSPQINEENITDTYNEGNTGLAVASKIDDTGREWWFVIMDCRYGCREHDVKYHAGWMSSRYLEKIEGN</sequence>
<feature type="signal peptide" evidence="1">
    <location>
        <begin position="1"/>
        <end position="20"/>
    </location>
</feature>
<keyword evidence="3" id="KW-1185">Reference proteome</keyword>
<reference evidence="2 3" key="1">
    <citation type="submission" date="2020-04" db="EMBL/GenBank/DDBJ databases">
        <title>Flammeovirga sp. SR4, a novel species isolated from seawater.</title>
        <authorList>
            <person name="Wang X."/>
        </authorList>
    </citation>
    <scope>NUCLEOTIDE SEQUENCE [LARGE SCALE GENOMIC DNA]</scope>
    <source>
        <strain evidence="2 3">ATCC 23126</strain>
    </source>
</reference>
<dbReference type="RefSeq" id="WP_169659871.1">
    <property type="nucleotide sequence ID" value="NZ_JABANE010000108.1"/>
</dbReference>
<evidence type="ECO:0008006" key="4">
    <source>
        <dbReference type="Google" id="ProtNLM"/>
    </source>
</evidence>
<organism evidence="2 3">
    <name type="scientific">Flammeovirga aprica JL-4</name>
    <dbReference type="NCBI Taxonomy" id="694437"/>
    <lineage>
        <taxon>Bacteria</taxon>
        <taxon>Pseudomonadati</taxon>
        <taxon>Bacteroidota</taxon>
        <taxon>Cytophagia</taxon>
        <taxon>Cytophagales</taxon>
        <taxon>Flammeovirgaceae</taxon>
        <taxon>Flammeovirga</taxon>
    </lineage>
</organism>
<keyword evidence="1" id="KW-0732">Signal</keyword>
<proteinExistence type="predicted"/>
<evidence type="ECO:0000256" key="1">
    <source>
        <dbReference type="SAM" id="SignalP"/>
    </source>
</evidence>
<dbReference type="AlphaFoldDB" id="A0A7X9RZP1"/>
<accession>A0A7X9RZP1</accession>
<dbReference type="Proteomes" id="UP000576082">
    <property type="component" value="Unassembled WGS sequence"/>
</dbReference>
<evidence type="ECO:0000313" key="2">
    <source>
        <dbReference type="EMBL" id="NME71663.1"/>
    </source>
</evidence>
<dbReference type="EMBL" id="JABANE010000108">
    <property type="protein sequence ID" value="NME71663.1"/>
    <property type="molecule type" value="Genomic_DNA"/>
</dbReference>
<protein>
    <recommendedName>
        <fullName evidence="4">SH3b domain-containing protein</fullName>
    </recommendedName>
</protein>
<comment type="caution">
    <text evidence="2">The sequence shown here is derived from an EMBL/GenBank/DDBJ whole genome shotgun (WGS) entry which is preliminary data.</text>
</comment>
<gene>
    <name evidence="2" type="ORF">HHU12_27105</name>
</gene>
<evidence type="ECO:0000313" key="3">
    <source>
        <dbReference type="Proteomes" id="UP000576082"/>
    </source>
</evidence>
<feature type="chain" id="PRO_5030662898" description="SH3b domain-containing protein" evidence="1">
    <location>
        <begin position="21"/>
        <end position="256"/>
    </location>
</feature>
<name>A0A7X9RZP1_9BACT</name>